<protein>
    <submittedName>
        <fullName evidence="1">Uncharacterized protein</fullName>
    </submittedName>
</protein>
<evidence type="ECO:0000313" key="1">
    <source>
        <dbReference type="EMBL" id="PQJ15291.1"/>
    </source>
</evidence>
<reference evidence="2" key="1">
    <citation type="submission" date="2016-11" db="EMBL/GenBank/DDBJ databases">
        <title>Trade-off between light-utilization and light-protection in marine flavobacteria.</title>
        <authorList>
            <person name="Kumagai Y."/>
            <person name="Yoshizawa S."/>
            <person name="Kogure K."/>
        </authorList>
    </citation>
    <scope>NUCLEOTIDE SEQUENCE [LARGE SCALE GENOMIC DNA]</scope>
    <source>
        <strain evidence="2">SG-18</strain>
    </source>
</reference>
<dbReference type="AlphaFoldDB" id="A0A2S7T6T1"/>
<dbReference type="EMBL" id="MQVX01000001">
    <property type="protein sequence ID" value="PQJ15291.1"/>
    <property type="molecule type" value="Genomic_DNA"/>
</dbReference>
<gene>
    <name evidence="1" type="ORF">BST99_05680</name>
</gene>
<accession>A0A2S7T6T1</accession>
<evidence type="ECO:0000313" key="2">
    <source>
        <dbReference type="Proteomes" id="UP000239366"/>
    </source>
</evidence>
<keyword evidence="2" id="KW-1185">Reference proteome</keyword>
<sequence>MKTRKTTYQKAKANSQRTLVVLALLYGLALSGTSLLHWSHFLAHEFQPPQLILSHNGDHQNYEWEQHSRQTASKAHRVVHLAQDFFDQYEEKPEDQQIAYQINLIILDQHLQTHQAFPLDLFRLGEVSKDHQQISSLRDPFRVPLLRPPKQYS</sequence>
<dbReference type="Proteomes" id="UP000239366">
    <property type="component" value="Unassembled WGS sequence"/>
</dbReference>
<organism evidence="1 2">
    <name type="scientific">Aureicoccus marinus</name>
    <dbReference type="NCBI Taxonomy" id="754435"/>
    <lineage>
        <taxon>Bacteria</taxon>
        <taxon>Pseudomonadati</taxon>
        <taxon>Bacteroidota</taxon>
        <taxon>Flavobacteriia</taxon>
        <taxon>Flavobacteriales</taxon>
        <taxon>Flavobacteriaceae</taxon>
        <taxon>Aureicoccus</taxon>
    </lineage>
</organism>
<dbReference type="RefSeq" id="WP_105000941.1">
    <property type="nucleotide sequence ID" value="NZ_MQVX01000001.1"/>
</dbReference>
<proteinExistence type="predicted"/>
<comment type="caution">
    <text evidence="1">The sequence shown here is derived from an EMBL/GenBank/DDBJ whole genome shotgun (WGS) entry which is preliminary data.</text>
</comment>
<name>A0A2S7T6T1_9FLAO</name>